<sequence>MELGEIILHYPDYYQNGSNVNAIGVRRYDLYYQLYYNVGHPVQDGGERGCCATFTMRMQTLFMLIEVGDCPTTCCSECYLCFVLTITALNATVRIGCDSKCSGLDPYQHVSSNLPRVRRLAPIILPRAALLYHPPGHVSWSYSTQCLLTVFLPKTSTNVFIDNQPSMVAYGNLGIPDKNAMHGSYMLESRHGHVDVGFFATCSASVDIGFSVTIAELSDMSSCVTTCLPTMIEGSFSSVGEFCMMSSHLTVCLPRIDNEGSSTSIGAVCCLRINESCFTKTVGEVGSLVRLLQSMSAFSLSLPCVRHHVLLFLAIPNLHKVLLSYLGTCFFCRILFFHFPQLIITLISSKQALLSVADDSSIFNSLLSLSISSLISFT</sequence>
<reference evidence="2" key="1">
    <citation type="journal article" date="2023" name="Nat. Plants">
        <title>Single-cell RNA sequencing provides a high-resolution roadmap for understanding the multicellular compartmentation of specialized metabolism.</title>
        <authorList>
            <person name="Sun S."/>
            <person name="Shen X."/>
            <person name="Li Y."/>
            <person name="Li Y."/>
            <person name="Wang S."/>
            <person name="Li R."/>
            <person name="Zhang H."/>
            <person name="Shen G."/>
            <person name="Guo B."/>
            <person name="Wei J."/>
            <person name="Xu J."/>
            <person name="St-Pierre B."/>
            <person name="Chen S."/>
            <person name="Sun C."/>
        </authorList>
    </citation>
    <scope>NUCLEOTIDE SEQUENCE [LARGE SCALE GENOMIC DNA]</scope>
</reference>
<evidence type="ECO:0000313" key="2">
    <source>
        <dbReference type="Proteomes" id="UP001060085"/>
    </source>
</evidence>
<proteinExistence type="predicted"/>
<protein>
    <submittedName>
        <fullName evidence="1">Uncharacterized protein</fullName>
    </submittedName>
</protein>
<dbReference type="EMBL" id="CM044707">
    <property type="protein sequence ID" value="KAI5654230.1"/>
    <property type="molecule type" value="Genomic_DNA"/>
</dbReference>
<comment type="caution">
    <text evidence="1">The sequence shown here is derived from an EMBL/GenBank/DDBJ whole genome shotgun (WGS) entry which is preliminary data.</text>
</comment>
<evidence type="ECO:0000313" key="1">
    <source>
        <dbReference type="EMBL" id="KAI5654230.1"/>
    </source>
</evidence>
<name>A0ACC0A1V7_CATRO</name>
<dbReference type="Proteomes" id="UP001060085">
    <property type="component" value="Linkage Group LG07"/>
</dbReference>
<accession>A0ACC0A1V7</accession>
<organism evidence="1 2">
    <name type="scientific">Catharanthus roseus</name>
    <name type="common">Madagascar periwinkle</name>
    <name type="synonym">Vinca rosea</name>
    <dbReference type="NCBI Taxonomy" id="4058"/>
    <lineage>
        <taxon>Eukaryota</taxon>
        <taxon>Viridiplantae</taxon>
        <taxon>Streptophyta</taxon>
        <taxon>Embryophyta</taxon>
        <taxon>Tracheophyta</taxon>
        <taxon>Spermatophyta</taxon>
        <taxon>Magnoliopsida</taxon>
        <taxon>eudicotyledons</taxon>
        <taxon>Gunneridae</taxon>
        <taxon>Pentapetalae</taxon>
        <taxon>asterids</taxon>
        <taxon>lamiids</taxon>
        <taxon>Gentianales</taxon>
        <taxon>Apocynaceae</taxon>
        <taxon>Rauvolfioideae</taxon>
        <taxon>Vinceae</taxon>
        <taxon>Catharanthinae</taxon>
        <taxon>Catharanthus</taxon>
    </lineage>
</organism>
<gene>
    <name evidence="1" type="ORF">M9H77_31417</name>
</gene>
<keyword evidence="2" id="KW-1185">Reference proteome</keyword>